<evidence type="ECO:0000313" key="5">
    <source>
        <dbReference type="EMBL" id="SIS13690.1"/>
    </source>
</evidence>
<sequence length="140" mass="15473">MNRNNASSPRTEIGIKTKTSSSVSHSYERQDRLVAATDVLGKKWHLVILDLLQTSGPLGFCDLESAIDGISAKVLSDSLCALESKGLVDRTVLSERPVRVEYSLTIDGHRFQPIIATIRNDFDGLDWIDAERPVSSDRCD</sequence>
<evidence type="ECO:0000259" key="4">
    <source>
        <dbReference type="PROSITE" id="PS51118"/>
    </source>
</evidence>
<gene>
    <name evidence="5" type="ORF">SAMN05421752_11381</name>
</gene>
<dbReference type="PANTHER" id="PTHR33204:SF18">
    <property type="entry name" value="TRANSCRIPTIONAL REGULATORY PROTEIN"/>
    <property type="match status" value="1"/>
</dbReference>
<dbReference type="InterPro" id="IPR002577">
    <property type="entry name" value="HTH_HxlR"/>
</dbReference>
<dbReference type="InterPro" id="IPR036388">
    <property type="entry name" value="WH-like_DNA-bd_sf"/>
</dbReference>
<dbReference type="EMBL" id="FTNR01000013">
    <property type="protein sequence ID" value="SIS13690.1"/>
    <property type="molecule type" value="Genomic_DNA"/>
</dbReference>
<evidence type="ECO:0000256" key="2">
    <source>
        <dbReference type="ARBA" id="ARBA00023125"/>
    </source>
</evidence>
<evidence type="ECO:0000313" key="6">
    <source>
        <dbReference type="Proteomes" id="UP000185936"/>
    </source>
</evidence>
<keyword evidence="3" id="KW-0804">Transcription</keyword>
<dbReference type="Gene3D" id="1.10.10.10">
    <property type="entry name" value="Winged helix-like DNA-binding domain superfamily/Winged helix DNA-binding domain"/>
    <property type="match status" value="1"/>
</dbReference>
<organism evidence="5 6">
    <name type="scientific">Natronorubrum thiooxidans</name>
    <dbReference type="NCBI Taxonomy" id="308853"/>
    <lineage>
        <taxon>Archaea</taxon>
        <taxon>Methanobacteriati</taxon>
        <taxon>Methanobacteriota</taxon>
        <taxon>Stenosarchaea group</taxon>
        <taxon>Halobacteria</taxon>
        <taxon>Halobacteriales</taxon>
        <taxon>Natrialbaceae</taxon>
        <taxon>Natronorubrum</taxon>
    </lineage>
</organism>
<dbReference type="Proteomes" id="UP000185936">
    <property type="component" value="Unassembled WGS sequence"/>
</dbReference>
<protein>
    <submittedName>
        <fullName evidence="5">Transcriptional regulator, HxlR family</fullName>
    </submittedName>
</protein>
<feature type="domain" description="HTH hxlR-type" evidence="4">
    <location>
        <begin position="30"/>
        <end position="130"/>
    </location>
</feature>
<accession>A0A1N7GMB4</accession>
<dbReference type="GO" id="GO:0003677">
    <property type="term" value="F:DNA binding"/>
    <property type="evidence" value="ECO:0007669"/>
    <property type="project" value="UniProtKB-KW"/>
</dbReference>
<dbReference type="PROSITE" id="PS51118">
    <property type="entry name" value="HTH_HXLR"/>
    <property type="match status" value="1"/>
</dbReference>
<dbReference type="Pfam" id="PF01638">
    <property type="entry name" value="HxlR"/>
    <property type="match status" value="1"/>
</dbReference>
<reference evidence="6" key="1">
    <citation type="submission" date="2017-01" db="EMBL/GenBank/DDBJ databases">
        <authorList>
            <person name="Varghese N."/>
            <person name="Submissions S."/>
        </authorList>
    </citation>
    <scope>NUCLEOTIDE SEQUENCE [LARGE SCALE GENOMIC DNA]</scope>
    <source>
        <strain evidence="6">type strain: HArc-</strain>
    </source>
</reference>
<proteinExistence type="predicted"/>
<dbReference type="RefSeq" id="WP_084776790.1">
    <property type="nucleotide sequence ID" value="NZ_FTNR01000013.1"/>
</dbReference>
<dbReference type="PANTHER" id="PTHR33204">
    <property type="entry name" value="TRANSCRIPTIONAL REGULATOR, MARR FAMILY"/>
    <property type="match status" value="1"/>
</dbReference>
<dbReference type="InterPro" id="IPR036390">
    <property type="entry name" value="WH_DNA-bd_sf"/>
</dbReference>
<keyword evidence="2" id="KW-0238">DNA-binding</keyword>
<evidence type="ECO:0000256" key="1">
    <source>
        <dbReference type="ARBA" id="ARBA00023015"/>
    </source>
</evidence>
<dbReference type="STRING" id="308853.SAMN05421752_11381"/>
<name>A0A1N7GMB4_9EURY</name>
<dbReference type="AlphaFoldDB" id="A0A1N7GMB4"/>
<keyword evidence="1" id="KW-0805">Transcription regulation</keyword>
<dbReference type="SUPFAM" id="SSF46785">
    <property type="entry name" value="Winged helix' DNA-binding domain"/>
    <property type="match status" value="1"/>
</dbReference>
<keyword evidence="6" id="KW-1185">Reference proteome</keyword>
<evidence type="ECO:0000256" key="3">
    <source>
        <dbReference type="ARBA" id="ARBA00023163"/>
    </source>
</evidence>